<dbReference type="GO" id="GO:0016324">
    <property type="term" value="C:apical plasma membrane"/>
    <property type="evidence" value="ECO:0007669"/>
    <property type="project" value="UniProtKB-SubCell"/>
</dbReference>
<evidence type="ECO:0000256" key="9">
    <source>
        <dbReference type="ARBA" id="ARBA00022500"/>
    </source>
</evidence>
<evidence type="ECO:0000313" key="21">
    <source>
        <dbReference type="Ensembl" id="ENSCCRP00015106031.1"/>
    </source>
</evidence>
<keyword evidence="18" id="KW-0966">Cell projection</keyword>
<keyword evidence="11" id="KW-0734">Signal transduction inhibitor</keyword>
<evidence type="ECO:0000256" key="13">
    <source>
        <dbReference type="ARBA" id="ARBA00022782"/>
    </source>
</evidence>
<dbReference type="GO" id="GO:0060171">
    <property type="term" value="C:stereocilium membrane"/>
    <property type="evidence" value="ECO:0007669"/>
    <property type="project" value="UniProtKB-SubCell"/>
</dbReference>
<keyword evidence="8" id="KW-0963">Cytoplasm</keyword>
<evidence type="ECO:0000256" key="12">
    <source>
        <dbReference type="ARBA" id="ARBA00022740"/>
    </source>
</evidence>
<comment type="subcellular location">
    <subcellularLocation>
        <location evidence="1">Apical cell membrane</location>
    </subcellularLocation>
    <subcellularLocation>
        <location evidence="4">Cell projection</location>
        <location evidence="4">Filopodium</location>
    </subcellularLocation>
    <subcellularLocation>
        <location evidence="3">Cell projection</location>
        <location evidence="3">Stereocilium membrane</location>
    </subcellularLocation>
    <subcellularLocation>
        <location evidence="2">Cytoplasm</location>
        <location evidence="2">Cytoskeleton</location>
    </subcellularLocation>
</comment>
<evidence type="ECO:0000256" key="4">
    <source>
        <dbReference type="ARBA" id="ARBA00004486"/>
    </source>
</evidence>
<dbReference type="GO" id="GO:0030175">
    <property type="term" value="C:filopodium"/>
    <property type="evidence" value="ECO:0007669"/>
    <property type="project" value="UniProtKB-SubCell"/>
</dbReference>
<evidence type="ECO:0000313" key="22">
    <source>
        <dbReference type="Proteomes" id="UP000694700"/>
    </source>
</evidence>
<keyword evidence="10" id="KW-0517">Myogenesis</keyword>
<evidence type="ECO:0000256" key="5">
    <source>
        <dbReference type="ARBA" id="ARBA00005744"/>
    </source>
</evidence>
<keyword evidence="15" id="KW-0175">Coiled coil</keyword>
<evidence type="ECO:0000256" key="19">
    <source>
        <dbReference type="SAM" id="MobiDB-lite"/>
    </source>
</evidence>
<feature type="domain" description="FAM65 N-terminal" evidence="20">
    <location>
        <begin position="49"/>
        <end position="194"/>
    </location>
</feature>
<feature type="region of interest" description="Disordered" evidence="19">
    <location>
        <begin position="71"/>
        <end position="107"/>
    </location>
</feature>
<evidence type="ECO:0000256" key="6">
    <source>
        <dbReference type="ARBA" id="ARBA00013627"/>
    </source>
</evidence>
<evidence type="ECO:0000256" key="8">
    <source>
        <dbReference type="ARBA" id="ARBA00022490"/>
    </source>
</evidence>
<sequence length="919" mass="101926">MAFPDITKDDLNELMHEEAEDVFNDDGVSSRFPDIMAAGTHSPGGPNGIIRSQSFAGFSTLQERRSRCNSFMGNSAVQKKPISKPRKPHLSGHKSSSSSSREPQPKRVEEVYGALKQGLDEYLEVHQTELDKLTSLMKDMKRNSRLGVLYDLDKQIKTIERYMRRLEFHISKVIFYTYMCVCVCVCVGHNVMTHDELVKEEDLFQEQGFNVCRGGALKGMRGFERVDNQHLLLKWHPRRWEGQRLSFLHTLRETLLEKLRRSRSFGDLAALRPRSRSSLEVYSTLPDDVFENGSCGVAECKRLSFTFSDTPTSSPAPIQSNPEITVTPPETYPLSEPAPASEDQPVEEECVEEDCGSVSVSDPDLEWDQAEAQGHGTGSAALSLCSESQLSAVGPEDVVFLEPNVSDEALELKPVELDGEEGSLTRQLVRRLTSSDMLPEASAVSWSGESSRTFQESSLEEAIQSLLLRLESLGQRRGELQDLEQEVMRLEDLLKCRVPAHRSRSSSLSLTVESALESFDFLNTSDFDDDDTGDDAAALSRAVFFDMESERIRSGQHPEARGHLSEALTEDTGVGNSVAGSPLPLTTGNENLDVAIIVHLQYCSHLIQLLTSGGSQSQHKTYLHKLTTQTLLLEDLSEKNFDRPGSCILVSDVLPGLEERPALMSLWSDCSGGLFHTTLDRVLKHMHLSFALPLQQILPHSPDSVIRMVVNEMMDSSELASSLCPSLSPLAQDILTVFQFHRYAVEHDVTDMERHLLDLAKEVMLEEALSCGDTERCVKELQEVSVMCLQPRPQTLWAVAALLTSDDPDVMKAATAFLSSAASHKPFRSKAVDCYTQALSEADRSRAACAALSCLQAVESIDAVVLLCDSADEDLHQIATETLLTFGEDGRLAYEQLDTVPREMVRLGTRRGNTVTTSF</sequence>
<keyword evidence="12" id="KW-1009">Hearing</keyword>
<keyword evidence="17" id="KW-0206">Cytoskeleton</keyword>
<accession>A0A8C2AI95</accession>
<comment type="similarity">
    <text evidence="5">Belongs to the RIPOR family.</text>
</comment>
<dbReference type="Pfam" id="PF15903">
    <property type="entry name" value="PL48"/>
    <property type="match status" value="1"/>
</dbReference>
<evidence type="ECO:0000256" key="18">
    <source>
        <dbReference type="ARBA" id="ARBA00023273"/>
    </source>
</evidence>
<keyword evidence="9" id="KW-0145">Chemotaxis</keyword>
<evidence type="ECO:0000256" key="14">
    <source>
        <dbReference type="ARBA" id="ARBA00022889"/>
    </source>
</evidence>
<name>A0A8C2AI95_CYPCA</name>
<evidence type="ECO:0000256" key="3">
    <source>
        <dbReference type="ARBA" id="ARBA00004289"/>
    </source>
</evidence>
<evidence type="ECO:0000256" key="11">
    <source>
        <dbReference type="ARBA" id="ARBA00022700"/>
    </source>
</evidence>
<dbReference type="GO" id="GO:0006935">
    <property type="term" value="P:chemotaxis"/>
    <property type="evidence" value="ECO:0007669"/>
    <property type="project" value="UniProtKB-KW"/>
</dbReference>
<evidence type="ECO:0000256" key="17">
    <source>
        <dbReference type="ARBA" id="ARBA00023212"/>
    </source>
</evidence>
<feature type="region of interest" description="Disordered" evidence="19">
    <location>
        <begin position="309"/>
        <end position="347"/>
    </location>
</feature>
<evidence type="ECO:0000256" key="7">
    <source>
        <dbReference type="ARBA" id="ARBA00022475"/>
    </source>
</evidence>
<evidence type="ECO:0000256" key="10">
    <source>
        <dbReference type="ARBA" id="ARBA00022541"/>
    </source>
</evidence>
<dbReference type="PANTHER" id="PTHR15829:SF2">
    <property type="entry name" value="RHO FAMILY-INTERACTING CELL POLARIZATION REGULATOR 2"/>
    <property type="match status" value="1"/>
</dbReference>
<evidence type="ECO:0000259" key="20">
    <source>
        <dbReference type="Pfam" id="PF15903"/>
    </source>
</evidence>
<dbReference type="GO" id="GO:0007605">
    <property type="term" value="P:sensory perception of sound"/>
    <property type="evidence" value="ECO:0007669"/>
    <property type="project" value="UniProtKB-KW"/>
</dbReference>
<organism evidence="21 22">
    <name type="scientific">Cyprinus carpio</name>
    <name type="common">Common carp</name>
    <dbReference type="NCBI Taxonomy" id="7962"/>
    <lineage>
        <taxon>Eukaryota</taxon>
        <taxon>Metazoa</taxon>
        <taxon>Chordata</taxon>
        <taxon>Craniata</taxon>
        <taxon>Vertebrata</taxon>
        <taxon>Euteleostomi</taxon>
        <taxon>Actinopterygii</taxon>
        <taxon>Neopterygii</taxon>
        <taxon>Teleostei</taxon>
        <taxon>Ostariophysi</taxon>
        <taxon>Cypriniformes</taxon>
        <taxon>Cyprinidae</taxon>
        <taxon>Cyprininae</taxon>
        <taxon>Cyprinus</taxon>
    </lineage>
</organism>
<evidence type="ECO:0000256" key="16">
    <source>
        <dbReference type="ARBA" id="ARBA00023136"/>
    </source>
</evidence>
<dbReference type="GO" id="GO:0009968">
    <property type="term" value="P:negative regulation of signal transduction"/>
    <property type="evidence" value="ECO:0007669"/>
    <property type="project" value="UniProtKB-KW"/>
</dbReference>
<dbReference type="Ensembl" id="ENSCCRT00015109420.1">
    <property type="protein sequence ID" value="ENSCCRP00015106031.1"/>
    <property type="gene ID" value="ENSCCRG00015042255.1"/>
</dbReference>
<dbReference type="GO" id="GO:0030154">
    <property type="term" value="P:cell differentiation"/>
    <property type="evidence" value="ECO:0007669"/>
    <property type="project" value="UniProtKB-KW"/>
</dbReference>
<proteinExistence type="inferred from homology"/>
<keyword evidence="7" id="KW-1003">Cell membrane</keyword>
<dbReference type="InterPro" id="IPR026136">
    <property type="entry name" value="RIPOR3"/>
</dbReference>
<dbReference type="GO" id="GO:0007155">
    <property type="term" value="P:cell adhesion"/>
    <property type="evidence" value="ECO:0007669"/>
    <property type="project" value="UniProtKB-KW"/>
</dbReference>
<keyword evidence="14" id="KW-0130">Cell adhesion</keyword>
<evidence type="ECO:0000256" key="2">
    <source>
        <dbReference type="ARBA" id="ARBA00004245"/>
    </source>
</evidence>
<dbReference type="Gene3D" id="1.25.10.10">
    <property type="entry name" value="Leucine-rich Repeat Variant"/>
    <property type="match status" value="1"/>
</dbReference>
<dbReference type="AlphaFoldDB" id="A0A8C2AI95"/>
<keyword evidence="13" id="KW-0221">Differentiation</keyword>
<dbReference type="InterPro" id="IPR011989">
    <property type="entry name" value="ARM-like"/>
</dbReference>
<reference evidence="21" key="1">
    <citation type="submission" date="2025-08" db="UniProtKB">
        <authorList>
            <consortium name="Ensembl"/>
        </authorList>
    </citation>
    <scope>IDENTIFICATION</scope>
</reference>
<evidence type="ECO:0000256" key="1">
    <source>
        <dbReference type="ARBA" id="ARBA00004221"/>
    </source>
</evidence>
<evidence type="ECO:0000256" key="15">
    <source>
        <dbReference type="ARBA" id="ARBA00023054"/>
    </source>
</evidence>
<dbReference type="InterPro" id="IPR031780">
    <property type="entry name" value="FAM65_N"/>
</dbReference>
<dbReference type="GO" id="GO:0005856">
    <property type="term" value="C:cytoskeleton"/>
    <property type="evidence" value="ECO:0007669"/>
    <property type="project" value="UniProtKB-SubCell"/>
</dbReference>
<protein>
    <recommendedName>
        <fullName evidence="6">Rho family-interacting cell polarization regulator 2</fullName>
    </recommendedName>
</protein>
<dbReference type="GO" id="GO:0007517">
    <property type="term" value="P:muscle organ development"/>
    <property type="evidence" value="ECO:0007669"/>
    <property type="project" value="UniProtKB-KW"/>
</dbReference>
<dbReference type="PANTHER" id="PTHR15829">
    <property type="entry name" value="PROTEIN KINASE PKN/PRK1, EFFECTOR"/>
    <property type="match status" value="1"/>
</dbReference>
<keyword evidence="16" id="KW-0472">Membrane</keyword>
<feature type="compositionally biased region" description="Basic residues" evidence="19">
    <location>
        <begin position="81"/>
        <end position="92"/>
    </location>
</feature>
<dbReference type="Proteomes" id="UP000694700">
    <property type="component" value="Unplaced"/>
</dbReference>